<reference evidence="2 3" key="1">
    <citation type="submission" date="2014-03" db="EMBL/GenBank/DDBJ databases">
        <title>Complete genome sequence of the Radio-Resistant Rubrobacter radiotolerans RSPS-4.</title>
        <authorList>
            <person name="Egas C.C."/>
            <person name="Barroso C.C."/>
            <person name="Froufe H.J.C."/>
            <person name="Pacheco J.J."/>
            <person name="Albuquerque L.L."/>
            <person name="da Costa M.M.S."/>
        </authorList>
    </citation>
    <scope>NUCLEOTIDE SEQUENCE [LARGE SCALE GENOMIC DNA]</scope>
    <source>
        <strain evidence="2 3">RSPS-4</strain>
        <plasmid evidence="2 3">3</plasmid>
    </source>
</reference>
<dbReference type="Proteomes" id="UP000025229">
    <property type="component" value="Plasmid 3"/>
</dbReference>
<accession>A0A023X7R9</accession>
<organism evidence="2 3">
    <name type="scientific">Rubrobacter radiotolerans</name>
    <name type="common">Arthrobacter radiotolerans</name>
    <dbReference type="NCBI Taxonomy" id="42256"/>
    <lineage>
        <taxon>Bacteria</taxon>
        <taxon>Bacillati</taxon>
        <taxon>Actinomycetota</taxon>
        <taxon>Rubrobacteria</taxon>
        <taxon>Rubrobacterales</taxon>
        <taxon>Rubrobacteraceae</taxon>
        <taxon>Rubrobacter</taxon>
    </lineage>
</organism>
<feature type="region of interest" description="Disordered" evidence="1">
    <location>
        <begin position="1"/>
        <end position="38"/>
    </location>
</feature>
<proteinExistence type="predicted"/>
<protein>
    <submittedName>
        <fullName evidence="2">Uncharacterized protein</fullName>
    </submittedName>
</protein>
<dbReference type="KEGG" id="rrd:RradSPS_3105"/>
<sequence length="61" mass="6470">MASEARGHRALLRVPSGSVGSGGTLKAVGRPSRPEPARTASVLLEDAHRFRHRVAKSCKHG</sequence>
<evidence type="ECO:0000256" key="1">
    <source>
        <dbReference type="SAM" id="MobiDB-lite"/>
    </source>
</evidence>
<dbReference type="EMBL" id="CP007517">
    <property type="protein sequence ID" value="AHY48388.1"/>
    <property type="molecule type" value="Genomic_DNA"/>
</dbReference>
<evidence type="ECO:0000313" key="3">
    <source>
        <dbReference type="Proteomes" id="UP000025229"/>
    </source>
</evidence>
<evidence type="ECO:0000313" key="2">
    <source>
        <dbReference type="EMBL" id="AHY48388.1"/>
    </source>
</evidence>
<keyword evidence="2" id="KW-0614">Plasmid</keyword>
<name>A0A023X7R9_RUBRA</name>
<gene>
    <name evidence="2" type="ORF">RradSPS_3105</name>
</gene>
<geneLocation type="plasmid" evidence="2">
    <name>3</name>
</geneLocation>
<dbReference type="HOGENOM" id="CLU_2919936_0_0_11"/>
<dbReference type="AlphaFoldDB" id="A0A023X7R9"/>
<keyword evidence="3" id="KW-1185">Reference proteome</keyword>